<keyword evidence="21" id="KW-1185">Reference proteome</keyword>
<dbReference type="InterPro" id="IPR008146">
    <property type="entry name" value="Gln_synth_cat_dom"/>
</dbReference>
<evidence type="ECO:0000256" key="6">
    <source>
        <dbReference type="ARBA" id="ARBA00022598"/>
    </source>
</evidence>
<name>A0A927CEF4_9BACL</name>
<feature type="binding site" evidence="12">
    <location>
        <begin position="246"/>
        <end position="247"/>
    </location>
    <ligand>
        <name>L-glutamate</name>
        <dbReference type="ChEBI" id="CHEBI:29985"/>
    </ligand>
</feature>
<comment type="similarity">
    <text evidence="2 15 16">Belongs to the glutamine synthetase family.</text>
</comment>
<dbReference type="PROSITE" id="PS51987">
    <property type="entry name" value="GS_CATALYTIC"/>
    <property type="match status" value="1"/>
</dbReference>
<dbReference type="GO" id="GO:0046872">
    <property type="term" value="F:metal ion binding"/>
    <property type="evidence" value="ECO:0007669"/>
    <property type="project" value="UniProtKB-KW"/>
</dbReference>
<feature type="binding site" evidence="13">
    <location>
        <position position="190"/>
    </location>
    <ligand>
        <name>ATP</name>
        <dbReference type="ChEBI" id="CHEBI:30616"/>
    </ligand>
</feature>
<feature type="binding site" evidence="12">
    <location>
        <position position="311"/>
    </location>
    <ligand>
        <name>L-glutamate</name>
        <dbReference type="ChEBI" id="CHEBI:29985"/>
    </ligand>
</feature>
<keyword evidence="5" id="KW-0963">Cytoplasm</keyword>
<evidence type="ECO:0000259" key="19">
    <source>
        <dbReference type="PROSITE" id="PS51987"/>
    </source>
</evidence>
<dbReference type="AlphaFoldDB" id="A0A927CEF4"/>
<dbReference type="EMBL" id="JACXJA010000050">
    <property type="protein sequence ID" value="MBD2865959.1"/>
    <property type="molecule type" value="Genomic_DNA"/>
</dbReference>
<feature type="binding site" evidence="12">
    <location>
        <position position="342"/>
    </location>
    <ligand>
        <name>L-glutamate</name>
        <dbReference type="ChEBI" id="CHEBI:29985"/>
    </ligand>
</feature>
<dbReference type="InterPro" id="IPR027302">
    <property type="entry name" value="Gln_synth_N_conserv_site"/>
</dbReference>
<organism evidence="20 21">
    <name type="scientific">Paenibacillus oceani</name>
    <dbReference type="NCBI Taxonomy" id="2772510"/>
    <lineage>
        <taxon>Bacteria</taxon>
        <taxon>Bacillati</taxon>
        <taxon>Bacillota</taxon>
        <taxon>Bacilli</taxon>
        <taxon>Bacillales</taxon>
        <taxon>Paenibacillaceae</taxon>
        <taxon>Paenibacillus</taxon>
    </lineage>
</organism>
<sequence length="451" mass="50085">MSAAGAPAALSGNEQIREKLISRKIEFIGLQFTDLLGSVKTVYAHMDEFETIMAGKTMFDGSSVKGFARVEQSELRLMPDLSTLRVDAFEAERGRVAYMYCDVLRPGGETAECCSRSILKRALKEAARLGCRLNVGLEGEFFLFETNELGEPIRKAHDEVGYFDGGPADRGERTRMEIASEMKRQGFMLEAVHHEVAHGQHEIDFKYGEALTAADRWMTFRQIVKHVAHRNGLHASFMPKPFAGQNGNAMHCNQSLQSTDGVNVFFDNGSPDGLSDTARYYIGGLLKHARGMAAISNPIVNSYKRLLPGYEAPTHIAWSSSNRTALVRIPSARGGGTRVELRTPDPAANPYLVFAVMLRAGLEGVASRLEPPEEAAGNIHRMSAEERDKARIGRYPRDLHEALDEMRGDELIRETLGPAAFEMYISLKQQEADEYAAVVHAWETDRYLGRL</sequence>
<dbReference type="InterPro" id="IPR027303">
    <property type="entry name" value="Gln_synth_gly_rich_site"/>
</dbReference>
<dbReference type="RefSeq" id="WP_190931581.1">
    <property type="nucleotide sequence ID" value="NZ_JACXJA010000050.1"/>
</dbReference>
<feature type="binding site" evidence="14">
    <location>
        <position position="138"/>
    </location>
    <ligand>
        <name>Mg(2+)</name>
        <dbReference type="ChEBI" id="CHEBI:18420"/>
        <label>1</label>
    </ligand>
</feature>
<evidence type="ECO:0000256" key="11">
    <source>
        <dbReference type="ARBA" id="ARBA00049436"/>
    </source>
</evidence>
<dbReference type="InterPro" id="IPR036651">
    <property type="entry name" value="Gln_synt_N_sf"/>
</dbReference>
<dbReference type="GO" id="GO:0006542">
    <property type="term" value="P:glutamine biosynthetic process"/>
    <property type="evidence" value="ECO:0007669"/>
    <property type="project" value="InterPro"/>
</dbReference>
<dbReference type="InterPro" id="IPR014746">
    <property type="entry name" value="Gln_synth/guanido_kin_cat_dom"/>
</dbReference>
<keyword evidence="9 13" id="KW-0067">ATP-binding</keyword>
<feature type="binding site" evidence="12">
    <location>
        <position position="323"/>
    </location>
    <ligand>
        <name>L-glutamate</name>
        <dbReference type="ChEBI" id="CHEBI:29985"/>
    </ligand>
</feature>
<feature type="binding site" evidence="14">
    <location>
        <position position="340"/>
    </location>
    <ligand>
        <name>Mg(2+)</name>
        <dbReference type="ChEBI" id="CHEBI:18420"/>
        <label>1</label>
    </ligand>
</feature>
<feature type="binding site" evidence="13">
    <location>
        <begin position="205"/>
        <end position="207"/>
    </location>
    <ligand>
        <name>ATP</name>
        <dbReference type="ChEBI" id="CHEBI:30616"/>
    </ligand>
</feature>
<evidence type="ECO:0000259" key="18">
    <source>
        <dbReference type="PROSITE" id="PS51986"/>
    </source>
</evidence>
<evidence type="ECO:0000256" key="15">
    <source>
        <dbReference type="PROSITE-ProRule" id="PRU01330"/>
    </source>
</evidence>
<dbReference type="Pfam" id="PF03951">
    <property type="entry name" value="Gln-synt_N"/>
    <property type="match status" value="1"/>
</dbReference>
<reference evidence="20" key="1">
    <citation type="submission" date="2020-09" db="EMBL/GenBank/DDBJ databases">
        <title>A novel bacterium of genus Paenibacillus, isolated from South China Sea.</title>
        <authorList>
            <person name="Huang H."/>
            <person name="Mo K."/>
            <person name="Hu Y."/>
        </authorList>
    </citation>
    <scope>NUCLEOTIDE SEQUENCE</scope>
    <source>
        <strain evidence="20">IB182363</strain>
    </source>
</reference>
<evidence type="ECO:0000256" key="9">
    <source>
        <dbReference type="ARBA" id="ARBA00022840"/>
    </source>
</evidence>
<dbReference type="PANTHER" id="PTHR43785">
    <property type="entry name" value="GAMMA-GLUTAMYLPUTRESCINE SYNTHETASE"/>
    <property type="match status" value="1"/>
</dbReference>
<evidence type="ECO:0000256" key="5">
    <source>
        <dbReference type="ARBA" id="ARBA00022490"/>
    </source>
</evidence>
<keyword evidence="7 14" id="KW-0479">Metal-binding</keyword>
<evidence type="ECO:0000313" key="20">
    <source>
        <dbReference type="EMBL" id="MBD2865959.1"/>
    </source>
</evidence>
<feature type="binding site" evidence="12">
    <location>
        <position position="305"/>
    </location>
    <ligand>
        <name>L-glutamate</name>
        <dbReference type="ChEBI" id="CHEBI:29985"/>
    </ligand>
</feature>
<proteinExistence type="inferred from homology"/>
<dbReference type="NCBIfam" id="TIGR00653">
    <property type="entry name" value="GlnA"/>
    <property type="match status" value="1"/>
</dbReference>
<dbReference type="PROSITE" id="PS51986">
    <property type="entry name" value="GS_BETA_GRASP"/>
    <property type="match status" value="1"/>
</dbReference>
<dbReference type="SMART" id="SM01230">
    <property type="entry name" value="Gln-synt_C"/>
    <property type="match status" value="1"/>
</dbReference>
<feature type="binding site" evidence="14">
    <location>
        <position position="140"/>
    </location>
    <ligand>
        <name>Mg(2+)</name>
        <dbReference type="ChEBI" id="CHEBI:18420"/>
        <label>1</label>
    </ligand>
</feature>
<dbReference type="PROSITE" id="PS00180">
    <property type="entry name" value="GLNA_1"/>
    <property type="match status" value="1"/>
</dbReference>
<evidence type="ECO:0000256" key="12">
    <source>
        <dbReference type="PIRSR" id="PIRSR604809-1"/>
    </source>
</evidence>
<evidence type="ECO:0000313" key="21">
    <source>
        <dbReference type="Proteomes" id="UP000639396"/>
    </source>
</evidence>
<feature type="domain" description="GS beta-grasp" evidence="18">
    <location>
        <begin position="23"/>
        <end position="108"/>
    </location>
</feature>
<dbReference type="Proteomes" id="UP000639396">
    <property type="component" value="Unassembled WGS sequence"/>
</dbReference>
<dbReference type="Gene3D" id="3.30.590.10">
    <property type="entry name" value="Glutamine synthetase/guanido kinase, catalytic domain"/>
    <property type="match status" value="1"/>
</dbReference>
<evidence type="ECO:0000256" key="10">
    <source>
        <dbReference type="ARBA" id="ARBA00022842"/>
    </source>
</evidence>
<dbReference type="Gene3D" id="3.10.20.70">
    <property type="entry name" value="Glutamine synthetase, N-terminal domain"/>
    <property type="match status" value="1"/>
</dbReference>
<evidence type="ECO:0000256" key="3">
    <source>
        <dbReference type="ARBA" id="ARBA00012937"/>
    </source>
</evidence>
<evidence type="ECO:0000256" key="2">
    <source>
        <dbReference type="ARBA" id="ARBA00009897"/>
    </source>
</evidence>
<dbReference type="PANTHER" id="PTHR43785:SF12">
    <property type="entry name" value="TYPE-1 GLUTAMINE SYNTHETASE 2"/>
    <property type="match status" value="1"/>
</dbReference>
<evidence type="ECO:0000256" key="7">
    <source>
        <dbReference type="ARBA" id="ARBA00022723"/>
    </source>
</evidence>
<dbReference type="InterPro" id="IPR004809">
    <property type="entry name" value="Gln_synth_I"/>
</dbReference>
<evidence type="ECO:0000256" key="14">
    <source>
        <dbReference type="PIRSR" id="PIRSR604809-3"/>
    </source>
</evidence>
<dbReference type="SUPFAM" id="SSF54368">
    <property type="entry name" value="Glutamine synthetase, N-terminal domain"/>
    <property type="match status" value="1"/>
</dbReference>
<keyword evidence="6 17" id="KW-0436">Ligase</keyword>
<comment type="subcellular location">
    <subcellularLocation>
        <location evidence="1">Cytoplasm</location>
    </subcellularLocation>
</comment>
<gene>
    <name evidence="20" type="primary">glnA</name>
    <name evidence="20" type="ORF">IDH45_28640</name>
</gene>
<feature type="binding site" evidence="14">
    <location>
        <position position="195"/>
    </location>
    <ligand>
        <name>Mg(2+)</name>
        <dbReference type="ChEBI" id="CHEBI:18420"/>
        <label>1</label>
    </ligand>
</feature>
<feature type="domain" description="GS catalytic" evidence="19">
    <location>
        <begin position="115"/>
        <end position="451"/>
    </location>
</feature>
<feature type="binding site" evidence="13">
    <location>
        <position position="323"/>
    </location>
    <ligand>
        <name>ATP</name>
        <dbReference type="ChEBI" id="CHEBI:30616"/>
    </ligand>
</feature>
<evidence type="ECO:0000256" key="13">
    <source>
        <dbReference type="PIRSR" id="PIRSR604809-2"/>
    </source>
</evidence>
<evidence type="ECO:0000256" key="17">
    <source>
        <dbReference type="RuleBase" id="RU004356"/>
    </source>
</evidence>
<dbReference type="GO" id="GO:0005737">
    <property type="term" value="C:cytoplasm"/>
    <property type="evidence" value="ECO:0007669"/>
    <property type="project" value="UniProtKB-SubCell"/>
</dbReference>
<comment type="cofactor">
    <cofactor evidence="14">
        <name>Mg(2+)</name>
        <dbReference type="ChEBI" id="CHEBI:18420"/>
    </cofactor>
    <text evidence="14">Binds 2 Mg(2+) ions per subunit.</text>
</comment>
<dbReference type="SUPFAM" id="SSF55931">
    <property type="entry name" value="Glutamine synthetase/guanido kinase"/>
    <property type="match status" value="1"/>
</dbReference>
<evidence type="ECO:0000256" key="16">
    <source>
        <dbReference type="RuleBase" id="RU000384"/>
    </source>
</evidence>
<dbReference type="GO" id="GO:0004356">
    <property type="term" value="F:glutamine synthetase activity"/>
    <property type="evidence" value="ECO:0007669"/>
    <property type="project" value="UniProtKB-EC"/>
</dbReference>
<keyword evidence="8 13" id="KW-0547">Nucleotide-binding</keyword>
<keyword evidence="10 14" id="KW-0460">Magnesium</keyword>
<comment type="catalytic activity">
    <reaction evidence="11 17">
        <text>L-glutamate + NH4(+) + ATP = L-glutamine + ADP + phosphate + H(+)</text>
        <dbReference type="Rhea" id="RHEA:16169"/>
        <dbReference type="ChEBI" id="CHEBI:15378"/>
        <dbReference type="ChEBI" id="CHEBI:28938"/>
        <dbReference type="ChEBI" id="CHEBI:29985"/>
        <dbReference type="ChEBI" id="CHEBI:30616"/>
        <dbReference type="ChEBI" id="CHEBI:43474"/>
        <dbReference type="ChEBI" id="CHEBI:58359"/>
        <dbReference type="ChEBI" id="CHEBI:456216"/>
        <dbReference type="EC" id="6.3.1.2"/>
    </reaction>
</comment>
<dbReference type="EC" id="6.3.1.2" evidence="3 17"/>
<evidence type="ECO:0000256" key="1">
    <source>
        <dbReference type="ARBA" id="ARBA00004496"/>
    </source>
</evidence>
<accession>A0A927CEF4</accession>
<protein>
    <recommendedName>
        <fullName evidence="4 17">Glutamine synthetase</fullName>
        <ecNumber evidence="3 17">6.3.1.2</ecNumber>
    </recommendedName>
</protein>
<evidence type="ECO:0000256" key="4">
    <source>
        <dbReference type="ARBA" id="ARBA00021364"/>
    </source>
</evidence>
<feature type="binding site" evidence="14">
    <location>
        <position position="202"/>
    </location>
    <ligand>
        <name>Mg(2+)</name>
        <dbReference type="ChEBI" id="CHEBI:18420"/>
        <label>1</label>
    </ligand>
</feature>
<dbReference type="PROSITE" id="PS00181">
    <property type="entry name" value="GLNA_ATP"/>
    <property type="match status" value="1"/>
</dbReference>
<dbReference type="GO" id="GO:0005524">
    <property type="term" value="F:ATP binding"/>
    <property type="evidence" value="ECO:0007669"/>
    <property type="project" value="UniProtKB-KW"/>
</dbReference>
<comment type="caution">
    <text evidence="20">The sequence shown here is derived from an EMBL/GenBank/DDBJ whole genome shotgun (WGS) entry which is preliminary data.</text>
</comment>
<dbReference type="InterPro" id="IPR008147">
    <property type="entry name" value="Gln_synt_N"/>
</dbReference>
<dbReference type="Pfam" id="PF00120">
    <property type="entry name" value="Gln-synt_C"/>
    <property type="match status" value="1"/>
</dbReference>
<feature type="binding site" evidence="14">
    <location>
        <position position="251"/>
    </location>
    <ligand>
        <name>Mg(2+)</name>
        <dbReference type="ChEBI" id="CHEBI:18420"/>
        <label>1</label>
    </ligand>
</feature>
<evidence type="ECO:0000256" key="8">
    <source>
        <dbReference type="ARBA" id="ARBA00022741"/>
    </source>
</evidence>